<evidence type="ECO:0000313" key="2">
    <source>
        <dbReference type="Proteomes" id="UP000203229"/>
    </source>
</evidence>
<gene>
    <name evidence="1" type="ORF">SCORR_v1c02210</name>
</gene>
<dbReference type="KEGG" id="scou:SCORR_v1c02210"/>
<organism evidence="1 2">
    <name type="scientific">Spiroplasma corruscae</name>
    <dbReference type="NCBI Taxonomy" id="216934"/>
    <lineage>
        <taxon>Bacteria</taxon>
        <taxon>Bacillati</taxon>
        <taxon>Mycoplasmatota</taxon>
        <taxon>Mollicutes</taxon>
        <taxon>Entomoplasmatales</taxon>
        <taxon>Spiroplasmataceae</taxon>
        <taxon>Spiroplasma</taxon>
    </lineage>
</organism>
<dbReference type="AlphaFoldDB" id="A0A222ENC7"/>
<name>A0A222ENC7_9MOLU</name>
<dbReference type="RefSeq" id="WP_245831808.1">
    <property type="nucleotide sequence ID" value="NZ_CP022535.1"/>
</dbReference>
<protein>
    <recommendedName>
        <fullName evidence="3">ABC transporter ATP-binding protein</fullName>
    </recommendedName>
</protein>
<evidence type="ECO:0000313" key="1">
    <source>
        <dbReference type="EMBL" id="ASP27996.1"/>
    </source>
</evidence>
<reference evidence="1 2" key="1">
    <citation type="submission" date="2017-07" db="EMBL/GenBank/DDBJ databases">
        <title>Complete genome sequence of Spiroplasma corruscae EC-1 (DSM 19793).</title>
        <authorList>
            <person name="Tsai Y.-M."/>
            <person name="Lo W.-S."/>
            <person name="Kuo C.-H."/>
        </authorList>
    </citation>
    <scope>NUCLEOTIDE SEQUENCE [LARGE SCALE GENOMIC DNA]</scope>
    <source>
        <strain evidence="1 2">EC-1</strain>
    </source>
</reference>
<keyword evidence="2" id="KW-1185">Reference proteome</keyword>
<dbReference type="Gene3D" id="3.40.50.300">
    <property type="entry name" value="P-loop containing nucleotide triphosphate hydrolases"/>
    <property type="match status" value="1"/>
</dbReference>
<proteinExistence type="predicted"/>
<sequence length="59" mass="6983">MKETTSQFNKTLIIVTHDIYVANQADEILLLKNKKLIKLNKKLEEQEFLRMLSKADYND</sequence>
<dbReference type="SUPFAM" id="SSF52540">
    <property type="entry name" value="P-loop containing nucleoside triphosphate hydrolases"/>
    <property type="match status" value="1"/>
</dbReference>
<dbReference type="InterPro" id="IPR027417">
    <property type="entry name" value="P-loop_NTPase"/>
</dbReference>
<evidence type="ECO:0008006" key="3">
    <source>
        <dbReference type="Google" id="ProtNLM"/>
    </source>
</evidence>
<dbReference type="Proteomes" id="UP000203229">
    <property type="component" value="Chromosome"/>
</dbReference>
<accession>A0A222ENC7</accession>
<dbReference type="EMBL" id="CP022535">
    <property type="protein sequence ID" value="ASP27996.1"/>
    <property type="molecule type" value="Genomic_DNA"/>
</dbReference>